<proteinExistence type="predicted"/>
<comment type="caution">
    <text evidence="5">The sequence shown here is derived from an EMBL/GenBank/DDBJ whole genome shotgun (WGS) entry which is preliminary data.</text>
</comment>
<feature type="domain" description="LysM" evidence="4">
    <location>
        <begin position="743"/>
        <end position="789"/>
    </location>
</feature>
<evidence type="ECO:0000313" key="5">
    <source>
        <dbReference type="EMBL" id="PIL32555.1"/>
    </source>
</evidence>
<gene>
    <name evidence="5" type="ORF">GSI_05258</name>
</gene>
<dbReference type="PROSITE" id="PS51782">
    <property type="entry name" value="LYSM"/>
    <property type="match status" value="8"/>
</dbReference>
<dbReference type="CDD" id="cd00118">
    <property type="entry name" value="LysM"/>
    <property type="match status" value="7"/>
</dbReference>
<evidence type="ECO:0000256" key="1">
    <source>
        <dbReference type="ARBA" id="ARBA00022669"/>
    </source>
</evidence>
<organism evidence="5 6">
    <name type="scientific">Ganoderma sinense ZZ0214-1</name>
    <dbReference type="NCBI Taxonomy" id="1077348"/>
    <lineage>
        <taxon>Eukaryota</taxon>
        <taxon>Fungi</taxon>
        <taxon>Dikarya</taxon>
        <taxon>Basidiomycota</taxon>
        <taxon>Agaricomycotina</taxon>
        <taxon>Agaricomycetes</taxon>
        <taxon>Polyporales</taxon>
        <taxon>Polyporaceae</taxon>
        <taxon>Ganoderma</taxon>
    </lineage>
</organism>
<feature type="domain" description="LysM" evidence="4">
    <location>
        <begin position="612"/>
        <end position="658"/>
    </location>
</feature>
<dbReference type="InterPro" id="IPR018392">
    <property type="entry name" value="LysM"/>
</dbReference>
<dbReference type="AlphaFoldDB" id="A0A2G8SFK0"/>
<sequence length="869" mass="90683">MYSPLRVHTAKASAFVVVSVLLCSARLSSAQTQSTFAVFANASDIYPLPRSPACADALASSLQCPETIVFAVPSSSNPISNLTASDLNALCATTCYQSLVSTAAAVDAACAGWPYILGDTSYVASFPFQYLAYIWSLSCVFQGSDYCVNIAQTSPSTGSDSPIVDEPTSLLCQNCTLDTLNIQMSSPFGWDASFVSDWMTVQSKCGVTFNNTIPAGLLFDGSSPAASNGTSYNVTAAPTLTPASADNCVYGTYTVKSGDTCQSIAAANSLSFDQLIAINGLDMPCTKLPAPGGKICLSGSCPLYTVQTNDTCVGIYQANNISWSQLLAWNPQLNSYCTNIDTQVGKGICVGPPGGGYQPSMTVSPLSGSPTALAIPTGPIAPGSVRSLCGMWYEAVPGAQIPAHRRILQIFQITNDTFYTLNPNVNSDCSNLLAGFEYCVAVFGNATTISSLVVTTTGASIISIIAGDFPVGTGTVTGTGNMTVTPVTGSLPTVFTPTPTPEPTIAPGTIGEDTCLQYYSAQPGDTCLGIETIFTLRDEEFRTWNPEIDANCANLQVGLAYCVFGPYVAYTAPTTLPPTSTAPTTTTTPTTTTSLPAPTNIANGTITTGCTDYYTIQSGDTCTTIDTNFSIALTDFLAWNPEVNSQCTNIVLGLAYCVSGPPPTTSPIAPGTITTGCSTYYTVQSGDTCAVMETQFDVTFDQIRQWNPEIDSNCANIQPGFGYCVAGPAAGTGTITPSQGCTAYYTVQSGDSCGVIDAQFNITLTQFLTWNPEINSQCSNILAGIQYCVAGPSGGSTTTTTSAAAPTGSGTITPGQGCKQYYTVVSGDNCSVIESKFSITLTQFTTWNPEINSQCTNLELGVQYCVSGP</sequence>
<dbReference type="InterPro" id="IPR036779">
    <property type="entry name" value="LysM_dom_sf"/>
</dbReference>
<keyword evidence="6" id="KW-1185">Reference proteome</keyword>
<dbReference type="PANTHER" id="PTHR34997">
    <property type="entry name" value="AM15"/>
    <property type="match status" value="1"/>
</dbReference>
<dbReference type="InterPro" id="IPR052210">
    <property type="entry name" value="LysM1-like"/>
</dbReference>
<reference evidence="5 6" key="1">
    <citation type="journal article" date="2015" name="Sci. Rep.">
        <title>Chromosome-level genome map provides insights into diverse defense mechanisms in the medicinal fungus Ganoderma sinense.</title>
        <authorList>
            <person name="Zhu Y."/>
            <person name="Xu J."/>
            <person name="Sun C."/>
            <person name="Zhou S."/>
            <person name="Xu H."/>
            <person name="Nelson D.R."/>
            <person name="Qian J."/>
            <person name="Song J."/>
            <person name="Luo H."/>
            <person name="Xiang L."/>
            <person name="Li Y."/>
            <person name="Xu Z."/>
            <person name="Ji A."/>
            <person name="Wang L."/>
            <person name="Lu S."/>
            <person name="Hayward A."/>
            <person name="Sun W."/>
            <person name="Li X."/>
            <person name="Schwartz D.C."/>
            <person name="Wang Y."/>
            <person name="Chen S."/>
        </authorList>
    </citation>
    <scope>NUCLEOTIDE SEQUENCE [LARGE SCALE GENOMIC DNA]</scope>
    <source>
        <strain evidence="5 6">ZZ0214-1</strain>
    </source>
</reference>
<dbReference type="Proteomes" id="UP000230002">
    <property type="component" value="Unassembled WGS sequence"/>
</dbReference>
<evidence type="ECO:0000259" key="4">
    <source>
        <dbReference type="PROSITE" id="PS51782"/>
    </source>
</evidence>
<keyword evidence="3" id="KW-0732">Signal</keyword>
<feature type="domain" description="LysM" evidence="4">
    <location>
        <begin position="820"/>
        <end position="866"/>
    </location>
</feature>
<feature type="domain" description="LysM" evidence="4">
    <location>
        <begin position="679"/>
        <end position="725"/>
    </location>
</feature>
<evidence type="ECO:0000256" key="2">
    <source>
        <dbReference type="ARBA" id="ARBA00023026"/>
    </source>
</evidence>
<evidence type="ECO:0000313" key="6">
    <source>
        <dbReference type="Proteomes" id="UP000230002"/>
    </source>
</evidence>
<dbReference type="Gene3D" id="3.10.350.10">
    <property type="entry name" value="LysM domain"/>
    <property type="match status" value="8"/>
</dbReference>
<protein>
    <recommendedName>
        <fullName evidence="4">LysM domain-containing protein</fullName>
    </recommendedName>
</protein>
<evidence type="ECO:0000256" key="3">
    <source>
        <dbReference type="SAM" id="SignalP"/>
    </source>
</evidence>
<feature type="domain" description="LysM" evidence="4">
    <location>
        <begin position="391"/>
        <end position="440"/>
    </location>
</feature>
<feature type="domain" description="LysM" evidence="4">
    <location>
        <begin position="517"/>
        <end position="563"/>
    </location>
</feature>
<dbReference type="SUPFAM" id="SSF54106">
    <property type="entry name" value="LysM domain"/>
    <property type="match status" value="7"/>
</dbReference>
<dbReference type="GO" id="GO:0008061">
    <property type="term" value="F:chitin binding"/>
    <property type="evidence" value="ECO:0007669"/>
    <property type="project" value="UniProtKB-KW"/>
</dbReference>
<dbReference type="PANTHER" id="PTHR34997:SF1">
    <property type="entry name" value="PEPTIDOGLYCAN-BINDING LYSIN DOMAIN"/>
    <property type="match status" value="1"/>
</dbReference>
<feature type="signal peptide" evidence="3">
    <location>
        <begin position="1"/>
        <end position="30"/>
    </location>
</feature>
<keyword evidence="2" id="KW-0843">Virulence</keyword>
<dbReference type="STRING" id="1077348.A0A2G8SFK0"/>
<dbReference type="Pfam" id="PF01476">
    <property type="entry name" value="LysM"/>
    <property type="match status" value="6"/>
</dbReference>
<dbReference type="SMART" id="SM00257">
    <property type="entry name" value="LysM"/>
    <property type="match status" value="7"/>
</dbReference>
<name>A0A2G8SFK0_9APHY</name>
<feature type="domain" description="LysM" evidence="4">
    <location>
        <begin position="302"/>
        <end position="350"/>
    </location>
</feature>
<keyword evidence="1" id="KW-0147">Chitin-binding</keyword>
<accession>A0A2G8SFK0</accession>
<dbReference type="OrthoDB" id="5985073at2759"/>
<feature type="domain" description="LysM" evidence="4">
    <location>
        <begin position="251"/>
        <end position="297"/>
    </location>
</feature>
<dbReference type="EMBL" id="AYKW01000010">
    <property type="protein sequence ID" value="PIL32555.1"/>
    <property type="molecule type" value="Genomic_DNA"/>
</dbReference>
<feature type="chain" id="PRO_5013883351" description="LysM domain-containing protein" evidence="3">
    <location>
        <begin position="31"/>
        <end position="869"/>
    </location>
</feature>